<dbReference type="Gene3D" id="3.40.50.10990">
    <property type="entry name" value="GTP cyclohydrolase II"/>
    <property type="match status" value="1"/>
</dbReference>
<keyword evidence="9 13" id="KW-0378">Hydrolase</keyword>
<feature type="active site" description="Nucleophile" evidence="13">
    <location>
        <position position="418"/>
    </location>
</feature>
<dbReference type="HAMAP" id="MF_00179">
    <property type="entry name" value="RibA"/>
    <property type="match status" value="1"/>
</dbReference>
<comment type="caution">
    <text evidence="16">The sequence shown here is derived from an EMBL/GenBank/DDBJ whole genome shotgun (WGS) entry which is preliminary data.</text>
</comment>
<keyword evidence="11 13" id="KW-0342">GTP-binding</keyword>
<evidence type="ECO:0000256" key="5">
    <source>
        <dbReference type="ARBA" id="ARBA00005520"/>
    </source>
</evidence>
<feature type="region of interest" description="Disordered" evidence="14">
    <location>
        <begin position="1"/>
        <end position="47"/>
    </location>
</feature>
<evidence type="ECO:0000256" key="8">
    <source>
        <dbReference type="ARBA" id="ARBA00022741"/>
    </source>
</evidence>
<keyword evidence="10 13" id="KW-0862">Zinc</keyword>
<dbReference type="Pfam" id="PF00926">
    <property type="entry name" value="DHBP_synthase"/>
    <property type="match status" value="1"/>
</dbReference>
<dbReference type="RefSeq" id="WP_344310008.1">
    <property type="nucleotide sequence ID" value="NZ_BAAANO010000023.1"/>
</dbReference>
<feature type="binding site" evidence="13">
    <location>
        <position position="355"/>
    </location>
    <ligand>
        <name>Zn(2+)</name>
        <dbReference type="ChEBI" id="CHEBI:29105"/>
        <note>catalytic</note>
    </ligand>
</feature>
<sequence>MTSIDPVATPELASVDPAPTGTADTGAASTGTTPTGAAPTASGSALRPLDPIDRAIAEVAAGRPIVVVDDEDRENEGDLVMAAEFATPEWMGFLIRYTSGVVCAPMTAERAAFMKLPPMVSANEDPKGTAYTVSCDAVAGTSTGISAADRATTVRVLADPGATPADISRPGHVFPLVAKDGGVRERDGHTEAGVEFSRLAGAHPVSVIAELVHDDGSMMRLPALLDFGAEHGLAVVSIEDLRAWLDARDAENTALPTAEAPAITRPDGAPSALPTATGGTPVTLPSAFGDFRARAWTVEGVEHLTIEREVRGASAADVGRPDDAGRPEEVEAQTAPLVRLHSECLTGDVFGSHRCDCGEQLHVALERIAAEGGVLVYLRNHEGRGIGLANKLAAYALQEQGRDTVDANLDLGFADDERSYEAAAAILHELGIDRVRLMTNNPAKAEALTALGLAVTENVPVEVPARPENARYLETKRVRMRHTLSAPRGTASGTVSTTTHQELSQELSERKVS</sequence>
<comment type="catalytic activity">
    <reaction evidence="1">
        <text>D-ribulose 5-phosphate = (2S)-2-hydroxy-3-oxobutyl phosphate + formate + H(+)</text>
        <dbReference type="Rhea" id="RHEA:18457"/>
        <dbReference type="ChEBI" id="CHEBI:15378"/>
        <dbReference type="ChEBI" id="CHEBI:15740"/>
        <dbReference type="ChEBI" id="CHEBI:58121"/>
        <dbReference type="ChEBI" id="CHEBI:58830"/>
        <dbReference type="EC" id="4.1.99.12"/>
    </reaction>
</comment>
<dbReference type="InterPro" id="IPR017945">
    <property type="entry name" value="DHBP_synth_RibB-like_a/b_dom"/>
</dbReference>
<evidence type="ECO:0000256" key="2">
    <source>
        <dbReference type="ARBA" id="ARBA00002284"/>
    </source>
</evidence>
<gene>
    <name evidence="16" type="primary">ribB</name>
    <name evidence="13" type="synonym">ribA</name>
    <name evidence="16" type="ORF">GCM10009755_23950</name>
</gene>
<name>A0ABN2TK61_9MICO</name>
<dbReference type="PANTHER" id="PTHR21327">
    <property type="entry name" value="GTP CYCLOHYDROLASE II-RELATED"/>
    <property type="match status" value="1"/>
</dbReference>
<feature type="domain" description="GTP cyclohydrolase II" evidence="15">
    <location>
        <begin position="282"/>
        <end position="460"/>
    </location>
</feature>
<feature type="binding site" evidence="13">
    <location>
        <begin position="382"/>
        <end position="384"/>
    </location>
    <ligand>
        <name>GTP</name>
        <dbReference type="ChEBI" id="CHEBI:37565"/>
    </ligand>
</feature>
<feature type="binding site" evidence="13">
    <location>
        <begin position="339"/>
        <end position="343"/>
    </location>
    <ligand>
        <name>GTP</name>
        <dbReference type="ChEBI" id="CHEBI:37565"/>
    </ligand>
</feature>
<dbReference type="InterPro" id="IPR000926">
    <property type="entry name" value="RibA"/>
</dbReference>
<feature type="compositionally biased region" description="Polar residues" evidence="14">
    <location>
        <begin position="491"/>
        <end position="506"/>
    </location>
</feature>
<comment type="cofactor">
    <cofactor evidence="13">
        <name>Zn(2+)</name>
        <dbReference type="ChEBI" id="CHEBI:29105"/>
    </cofactor>
    <text evidence="13">Binds 1 zinc ion per subunit.</text>
</comment>
<evidence type="ECO:0000256" key="10">
    <source>
        <dbReference type="ARBA" id="ARBA00022833"/>
    </source>
</evidence>
<keyword evidence="17" id="KW-1185">Reference proteome</keyword>
<organism evidence="16 17">
    <name type="scientific">Brevibacterium samyangense</name>
    <dbReference type="NCBI Taxonomy" id="366888"/>
    <lineage>
        <taxon>Bacteria</taxon>
        <taxon>Bacillati</taxon>
        <taxon>Actinomycetota</taxon>
        <taxon>Actinomycetes</taxon>
        <taxon>Micrococcales</taxon>
        <taxon>Brevibacteriaceae</taxon>
        <taxon>Brevibacterium</taxon>
    </lineage>
</organism>
<evidence type="ECO:0000256" key="6">
    <source>
        <dbReference type="ARBA" id="ARBA00022619"/>
    </source>
</evidence>
<evidence type="ECO:0000256" key="13">
    <source>
        <dbReference type="HAMAP-Rule" id="MF_00179"/>
    </source>
</evidence>
<dbReference type="InterPro" id="IPR032677">
    <property type="entry name" value="GTP_cyclohydro_II"/>
</dbReference>
<feature type="binding site" evidence="13">
    <location>
        <position position="404"/>
    </location>
    <ligand>
        <name>GTP</name>
        <dbReference type="ChEBI" id="CHEBI:37565"/>
    </ligand>
</feature>
<feature type="compositionally biased region" description="Low complexity" evidence="14">
    <location>
        <begin position="16"/>
        <end position="45"/>
    </location>
</feature>
<evidence type="ECO:0000256" key="9">
    <source>
        <dbReference type="ARBA" id="ARBA00022801"/>
    </source>
</evidence>
<evidence type="ECO:0000256" key="14">
    <source>
        <dbReference type="SAM" id="MobiDB-lite"/>
    </source>
</evidence>
<comment type="pathway">
    <text evidence="4">Cofactor biosynthesis; riboflavin biosynthesis; 2-hydroxy-3-oxobutyl phosphate from D-ribulose 5-phosphate: step 1/1.</text>
</comment>
<feature type="region of interest" description="Disordered" evidence="14">
    <location>
        <begin position="483"/>
        <end position="513"/>
    </location>
</feature>
<evidence type="ECO:0000313" key="16">
    <source>
        <dbReference type="EMBL" id="GAA2011756.1"/>
    </source>
</evidence>
<feature type="binding site" evidence="13">
    <location>
        <position position="444"/>
    </location>
    <ligand>
        <name>GTP</name>
        <dbReference type="ChEBI" id="CHEBI:37565"/>
    </ligand>
</feature>
<evidence type="ECO:0000256" key="3">
    <source>
        <dbReference type="ARBA" id="ARBA00004853"/>
    </source>
</evidence>
<comment type="pathway">
    <text evidence="3 13">Cofactor biosynthesis; riboflavin biosynthesis; 5-amino-6-(D-ribitylamino)uracil from GTP: step 1/4.</text>
</comment>
<evidence type="ECO:0000259" key="15">
    <source>
        <dbReference type="Pfam" id="PF00925"/>
    </source>
</evidence>
<comment type="catalytic activity">
    <reaction evidence="12 13">
        <text>GTP + 4 H2O = 2,5-diamino-6-hydroxy-4-(5-phosphoribosylamino)-pyrimidine + formate + 2 phosphate + 3 H(+)</text>
        <dbReference type="Rhea" id="RHEA:23704"/>
        <dbReference type="ChEBI" id="CHEBI:15377"/>
        <dbReference type="ChEBI" id="CHEBI:15378"/>
        <dbReference type="ChEBI" id="CHEBI:15740"/>
        <dbReference type="ChEBI" id="CHEBI:37565"/>
        <dbReference type="ChEBI" id="CHEBI:43474"/>
        <dbReference type="ChEBI" id="CHEBI:58614"/>
        <dbReference type="EC" id="3.5.4.25"/>
    </reaction>
</comment>
<evidence type="ECO:0000256" key="1">
    <source>
        <dbReference type="ARBA" id="ARBA00000141"/>
    </source>
</evidence>
<dbReference type="Proteomes" id="UP001500755">
    <property type="component" value="Unassembled WGS sequence"/>
</dbReference>
<keyword evidence="7 13" id="KW-0479">Metal-binding</keyword>
<comment type="similarity">
    <text evidence="5">In the N-terminal section; belongs to the DHBP synthase family.</text>
</comment>
<feature type="binding site" evidence="13">
    <location>
        <position position="439"/>
    </location>
    <ligand>
        <name>GTP</name>
        <dbReference type="ChEBI" id="CHEBI:37565"/>
    </ligand>
</feature>
<evidence type="ECO:0000256" key="7">
    <source>
        <dbReference type="ARBA" id="ARBA00022723"/>
    </source>
</evidence>
<dbReference type="PANTHER" id="PTHR21327:SF18">
    <property type="entry name" value="3,4-DIHYDROXY-2-BUTANONE 4-PHOSPHATE SYNTHASE"/>
    <property type="match status" value="1"/>
</dbReference>
<accession>A0ABN2TK61</accession>
<feature type="active site" description="Proton acceptor" evidence="13">
    <location>
        <position position="416"/>
    </location>
</feature>
<feature type="binding site" evidence="13">
    <location>
        <position position="344"/>
    </location>
    <ligand>
        <name>Zn(2+)</name>
        <dbReference type="ChEBI" id="CHEBI:29105"/>
        <note>catalytic</note>
    </ligand>
</feature>
<dbReference type="InterPro" id="IPR036144">
    <property type="entry name" value="RibA-like_sf"/>
</dbReference>
<keyword evidence="6 13" id="KW-0686">Riboflavin biosynthesis</keyword>
<dbReference type="Gene3D" id="3.90.870.10">
    <property type="entry name" value="DHBP synthase"/>
    <property type="match status" value="1"/>
</dbReference>
<dbReference type="SUPFAM" id="SSF142695">
    <property type="entry name" value="RibA-like"/>
    <property type="match status" value="1"/>
</dbReference>
<comment type="function">
    <text evidence="13">Catalyzes the conversion of GTP to 2,5-diamino-6-ribosylamino-4(3H)-pyrimidinone 5'-phosphate (DARP), formate and pyrophosphate.</text>
</comment>
<evidence type="ECO:0000313" key="17">
    <source>
        <dbReference type="Proteomes" id="UP001500755"/>
    </source>
</evidence>
<proteinExistence type="inferred from homology"/>
<dbReference type="NCBIfam" id="TIGR00506">
    <property type="entry name" value="ribB"/>
    <property type="match status" value="1"/>
</dbReference>
<dbReference type="CDD" id="cd00641">
    <property type="entry name" value="GTP_cyclohydro2"/>
    <property type="match status" value="1"/>
</dbReference>
<evidence type="ECO:0000256" key="4">
    <source>
        <dbReference type="ARBA" id="ARBA00004904"/>
    </source>
</evidence>
<dbReference type="NCBIfam" id="TIGR00505">
    <property type="entry name" value="ribA"/>
    <property type="match status" value="1"/>
</dbReference>
<protein>
    <recommendedName>
        <fullName evidence="13">GTP cyclohydrolase-2</fullName>
        <ecNumber evidence="13">3.5.4.25</ecNumber>
    </recommendedName>
    <alternativeName>
        <fullName evidence="13">GTP cyclohydrolase II</fullName>
    </alternativeName>
</protein>
<evidence type="ECO:0000256" key="11">
    <source>
        <dbReference type="ARBA" id="ARBA00023134"/>
    </source>
</evidence>
<keyword evidence="8 13" id="KW-0547">Nucleotide-binding</keyword>
<dbReference type="InterPro" id="IPR000422">
    <property type="entry name" value="DHBP_synthase_RibB"/>
</dbReference>
<feature type="binding site" evidence="13">
    <location>
        <position position="357"/>
    </location>
    <ligand>
        <name>Zn(2+)</name>
        <dbReference type="ChEBI" id="CHEBI:29105"/>
        <note>catalytic</note>
    </ligand>
</feature>
<dbReference type="Pfam" id="PF00925">
    <property type="entry name" value="GTP_cyclohydro2"/>
    <property type="match status" value="1"/>
</dbReference>
<comment type="similarity">
    <text evidence="13">Belongs to the GTP cyclohydrolase II family.</text>
</comment>
<dbReference type="EC" id="3.5.4.25" evidence="13"/>
<comment type="function">
    <text evidence="2">Catalyzes the conversion of D-ribulose 5-phosphate to formate and 3,4-dihydroxy-2-butanone 4-phosphate.</text>
</comment>
<evidence type="ECO:0000256" key="12">
    <source>
        <dbReference type="ARBA" id="ARBA00049295"/>
    </source>
</evidence>
<dbReference type="NCBIfam" id="NF001591">
    <property type="entry name" value="PRK00393.1"/>
    <property type="match status" value="1"/>
</dbReference>
<dbReference type="EMBL" id="BAAANO010000023">
    <property type="protein sequence ID" value="GAA2011756.1"/>
    <property type="molecule type" value="Genomic_DNA"/>
</dbReference>
<reference evidence="16 17" key="1">
    <citation type="journal article" date="2019" name="Int. J. Syst. Evol. Microbiol.">
        <title>The Global Catalogue of Microorganisms (GCM) 10K type strain sequencing project: providing services to taxonomists for standard genome sequencing and annotation.</title>
        <authorList>
            <consortium name="The Broad Institute Genomics Platform"/>
            <consortium name="The Broad Institute Genome Sequencing Center for Infectious Disease"/>
            <person name="Wu L."/>
            <person name="Ma J."/>
        </authorList>
    </citation>
    <scope>NUCLEOTIDE SEQUENCE [LARGE SCALE GENOMIC DNA]</scope>
    <source>
        <strain evidence="16 17">JCM 14546</strain>
    </source>
</reference>
<dbReference type="SUPFAM" id="SSF55821">
    <property type="entry name" value="YrdC/RibB"/>
    <property type="match status" value="1"/>
</dbReference>
<feature type="binding site" evidence="13">
    <location>
        <position position="360"/>
    </location>
    <ligand>
        <name>GTP</name>
        <dbReference type="ChEBI" id="CHEBI:37565"/>
    </ligand>
</feature>